<dbReference type="AlphaFoldDB" id="A0A1Q5PXG7"/>
<organism evidence="1 2">
    <name type="scientific">Buchananella hordeovulneris</name>
    <dbReference type="NCBI Taxonomy" id="52770"/>
    <lineage>
        <taxon>Bacteria</taxon>
        <taxon>Bacillati</taxon>
        <taxon>Actinomycetota</taxon>
        <taxon>Actinomycetes</taxon>
        <taxon>Actinomycetales</taxon>
        <taxon>Actinomycetaceae</taxon>
        <taxon>Buchananella</taxon>
    </lineage>
</organism>
<dbReference type="Proteomes" id="UP000185612">
    <property type="component" value="Unassembled WGS sequence"/>
</dbReference>
<evidence type="ECO:0000313" key="1">
    <source>
        <dbReference type="EMBL" id="OKL52196.1"/>
    </source>
</evidence>
<dbReference type="InParanoid" id="A0A1Q5PXG7"/>
<dbReference type="GO" id="GO:0033194">
    <property type="term" value="P:response to hydroperoxide"/>
    <property type="evidence" value="ECO:0007669"/>
    <property type="project" value="TreeGrafter"/>
</dbReference>
<name>A0A1Q5PXG7_9ACTO</name>
<sequence>MLTPATGDPYSPACLSFPELGAVRAEVAARLVAACAAPDAAASLGFGPRLAGEVAANATLATRPALPAAQAYTGVLYAAAGWPTAPQHVGGPEVVIASALYGFVRPSDIIAPYRLTMHTPLPGTPLAATWRPAASAALAELGRAHTLVLDCRSSEYAAAAPAKVLAGRVLAVRAVTRRAGKEVAVSHDAKRYRGLLLGALCARDVTGWQAADVAELAGQLPAVQDVRLDARGLTLVV</sequence>
<proteinExistence type="predicted"/>
<dbReference type="EMBL" id="MQVS01000003">
    <property type="protein sequence ID" value="OKL52196.1"/>
    <property type="molecule type" value="Genomic_DNA"/>
</dbReference>
<evidence type="ECO:0008006" key="3">
    <source>
        <dbReference type="Google" id="ProtNLM"/>
    </source>
</evidence>
<protein>
    <recommendedName>
        <fullName evidence="3">Peroxide stress protein YaaA</fullName>
    </recommendedName>
</protein>
<dbReference type="InterPro" id="IPR005583">
    <property type="entry name" value="YaaA"/>
</dbReference>
<dbReference type="Pfam" id="PF03883">
    <property type="entry name" value="H2O2_YaaD"/>
    <property type="match status" value="1"/>
</dbReference>
<evidence type="ECO:0000313" key="2">
    <source>
        <dbReference type="Proteomes" id="UP000185612"/>
    </source>
</evidence>
<reference evidence="2" key="1">
    <citation type="submission" date="2016-12" db="EMBL/GenBank/DDBJ databases">
        <authorList>
            <person name="Meng X."/>
        </authorList>
    </citation>
    <scope>NUCLEOTIDE SEQUENCE [LARGE SCALE GENOMIC DNA]</scope>
    <source>
        <strain evidence="2">DSM 20732</strain>
    </source>
</reference>
<keyword evidence="2" id="KW-1185">Reference proteome</keyword>
<dbReference type="PANTHER" id="PTHR30283:SF4">
    <property type="entry name" value="PEROXIDE STRESS RESISTANCE PROTEIN YAAA"/>
    <property type="match status" value="1"/>
</dbReference>
<dbReference type="PANTHER" id="PTHR30283">
    <property type="entry name" value="PEROXIDE STRESS RESPONSE PROTEIN YAAA"/>
    <property type="match status" value="1"/>
</dbReference>
<gene>
    <name evidence="1" type="ORF">BSZ40_04660</name>
</gene>
<accession>A0A1Q5PXG7</accession>
<dbReference type="GO" id="GO:0005829">
    <property type="term" value="C:cytosol"/>
    <property type="evidence" value="ECO:0007669"/>
    <property type="project" value="TreeGrafter"/>
</dbReference>
<comment type="caution">
    <text evidence="1">The sequence shown here is derived from an EMBL/GenBank/DDBJ whole genome shotgun (WGS) entry which is preliminary data.</text>
</comment>